<dbReference type="GO" id="GO:0030979">
    <property type="term" value="P:alpha-glucan biosynthetic process"/>
    <property type="evidence" value="ECO:0007669"/>
    <property type="project" value="InterPro"/>
</dbReference>
<feature type="domain" description="1,4-alpha-glucan branching enzyme C-terminal" evidence="4">
    <location>
        <begin position="425"/>
        <end position="527"/>
    </location>
</feature>
<dbReference type="Pfam" id="PF03065">
    <property type="entry name" value="Glyco_hydro_57"/>
    <property type="match status" value="1"/>
</dbReference>
<dbReference type="PANTHER" id="PTHR41695">
    <property type="entry name" value="1,4-ALPHA-GLUCAN BRANCHING ENZYME RV3031-RELATED"/>
    <property type="match status" value="1"/>
</dbReference>
<dbReference type="CDD" id="cd10792">
    <property type="entry name" value="GH57N_AmyC_like"/>
    <property type="match status" value="1"/>
</dbReference>
<dbReference type="Pfam" id="PF09210">
    <property type="entry name" value="BE_C"/>
    <property type="match status" value="1"/>
</dbReference>
<sequence>MATGSIALVLHAHLPFVRHPEYPSFFEESWLFEAITDTYIPLLRVFEGLVADGVKFRVTVSLSPPLLAMLADPFLQERYLAHLGKLSRLGDKEILRNHGTPKLTEVARFYRRLLYETEDWYVGRYGRDLIAAFARLQDLGVLELITANATHGFLPILKTQPNAVRAQLKVGAEAYASAFGRPPPGFWLAECGYYPGVEEAVAEAGGRYFFSDTHAILNASVRPRHGYLAPIQCENGVCAFGRDPASSRQVWSAEAGYPGDPWYRDFFRDIGFDLDFEYIRPFILDGQTRVFTGFKYHRITGASDQKEIYEPALADARADAHAADFLRRQIETAERFRPVMDRPPLVVALYDAELFGHWWFEGPRFLDLFIRKLVYDQTVVDLVTPSDYLARHPDPQRATPSASSWGDRGYSTFWLNRGNDWIYRHLHDAAARMQALAGRADTPVPGSLPHRALNQAARALLLAQSSDWPFIMKTGTAVDYAYGRIRDHLARFHWLADGIEAGSIDPAKLAALEAMDTIFPEIDYRVFA</sequence>
<dbReference type="Gene3D" id="1.20.1430.10">
    <property type="entry name" value="Families 57/38 glycoside transferase, middle domain"/>
    <property type="match status" value="1"/>
</dbReference>
<name>A0A380TD57_9ZZZZ</name>
<evidence type="ECO:0000259" key="3">
    <source>
        <dbReference type="Pfam" id="PF03065"/>
    </source>
</evidence>
<evidence type="ECO:0000313" key="6">
    <source>
        <dbReference type="EMBL" id="SUS07405.1"/>
    </source>
</evidence>
<dbReference type="GO" id="GO:0016787">
    <property type="term" value="F:hydrolase activity"/>
    <property type="evidence" value="ECO:0007669"/>
    <property type="project" value="UniProtKB-KW"/>
</dbReference>
<evidence type="ECO:0000259" key="4">
    <source>
        <dbReference type="Pfam" id="PF09210"/>
    </source>
</evidence>
<comment type="similarity">
    <text evidence="1">Belongs to the glycosyl hydrolase 57 family.</text>
</comment>
<proteinExistence type="inferred from homology"/>
<dbReference type="PANTHER" id="PTHR41695:SF1">
    <property type="entry name" value="1,4-ALPHA-GLUCAN BRANCHING ENZYME TK1436"/>
    <property type="match status" value="1"/>
</dbReference>
<dbReference type="EMBL" id="UIDG01000368">
    <property type="protein sequence ID" value="SUS07405.1"/>
    <property type="molecule type" value="Genomic_DNA"/>
</dbReference>
<dbReference type="InterPro" id="IPR027291">
    <property type="entry name" value="Glyco_hydro_38_N_sf"/>
</dbReference>
<reference evidence="5" key="1">
    <citation type="submission" date="2018-07" db="EMBL/GenBank/DDBJ databases">
        <authorList>
            <person name="Quirk P.G."/>
            <person name="Krulwich T.A."/>
        </authorList>
    </citation>
    <scope>NUCLEOTIDE SEQUENCE</scope>
</reference>
<dbReference type="InterPro" id="IPR037090">
    <property type="entry name" value="57_glycoside_trans_central"/>
</dbReference>
<keyword evidence="5" id="KW-0378">Hydrolase</keyword>
<dbReference type="InterPro" id="IPR015293">
    <property type="entry name" value="BE_C"/>
</dbReference>
<dbReference type="EMBL" id="UIDG01000141">
    <property type="protein sequence ID" value="SUS05953.1"/>
    <property type="molecule type" value="Genomic_DNA"/>
</dbReference>
<gene>
    <name evidence="5" type="ORF">DF3PB_2250006</name>
    <name evidence="6" type="ORF">DF3PB_430003</name>
</gene>
<dbReference type="InterPro" id="IPR011330">
    <property type="entry name" value="Glyco_hydro/deAcase_b/a-brl"/>
</dbReference>
<evidence type="ECO:0000256" key="1">
    <source>
        <dbReference type="ARBA" id="ARBA00006821"/>
    </source>
</evidence>
<dbReference type="InterPro" id="IPR040042">
    <property type="entry name" value="Branching_enz_MT3115-like"/>
</dbReference>
<dbReference type="AlphaFoldDB" id="A0A380TD57"/>
<accession>A0A380TD57</accession>
<dbReference type="SUPFAM" id="SSF88688">
    <property type="entry name" value="Families 57/38 glycoside transferase middle domain"/>
    <property type="match status" value="1"/>
</dbReference>
<evidence type="ECO:0000256" key="2">
    <source>
        <dbReference type="ARBA" id="ARBA00023277"/>
    </source>
</evidence>
<protein>
    <submittedName>
        <fullName evidence="5">Glycoside hydrolase</fullName>
    </submittedName>
</protein>
<evidence type="ECO:0000313" key="5">
    <source>
        <dbReference type="EMBL" id="SUS05953.1"/>
    </source>
</evidence>
<dbReference type="Gene3D" id="3.20.110.10">
    <property type="entry name" value="Glycoside hydrolase 38, N terminal domain"/>
    <property type="match status" value="1"/>
</dbReference>
<dbReference type="InterPro" id="IPR004300">
    <property type="entry name" value="Glyco_hydro_57_N"/>
</dbReference>
<feature type="domain" description="Glycoside hydrolase family 57 N-terminal" evidence="3">
    <location>
        <begin position="7"/>
        <end position="396"/>
    </location>
</feature>
<keyword evidence="2" id="KW-0119">Carbohydrate metabolism</keyword>
<dbReference type="GO" id="GO:0003844">
    <property type="term" value="F:1,4-alpha-glucan branching enzyme activity"/>
    <property type="evidence" value="ECO:0007669"/>
    <property type="project" value="InterPro"/>
</dbReference>
<organism evidence="5">
    <name type="scientific">metagenome</name>
    <dbReference type="NCBI Taxonomy" id="256318"/>
    <lineage>
        <taxon>unclassified sequences</taxon>
        <taxon>metagenomes</taxon>
    </lineage>
</organism>
<dbReference type="SUPFAM" id="SSF88713">
    <property type="entry name" value="Glycoside hydrolase/deacetylase"/>
    <property type="match status" value="1"/>
</dbReference>
<dbReference type="GO" id="GO:0005576">
    <property type="term" value="C:extracellular region"/>
    <property type="evidence" value="ECO:0007669"/>
    <property type="project" value="TreeGrafter"/>
</dbReference>
<dbReference type="InterPro" id="IPR028995">
    <property type="entry name" value="Glyco_hydro_57/38_cen_sf"/>
</dbReference>